<comment type="catalytic activity">
    <reaction evidence="8">
        <text>fluoride(in) = fluoride(out)</text>
        <dbReference type="Rhea" id="RHEA:76159"/>
        <dbReference type="ChEBI" id="CHEBI:17051"/>
    </reaction>
    <physiologicalReaction direction="left-to-right" evidence="8">
        <dbReference type="Rhea" id="RHEA:76160"/>
    </physiologicalReaction>
</comment>
<protein>
    <recommendedName>
        <fullName evidence="10">Fluoride-specific ion channel</fullName>
    </recommendedName>
</protein>
<evidence type="ECO:0000256" key="6">
    <source>
        <dbReference type="ARBA" id="ARBA00023303"/>
    </source>
</evidence>
<keyword evidence="4 10" id="KW-1133">Transmembrane helix</keyword>
<dbReference type="STRING" id="759620.WS105_0273"/>
<comment type="function">
    <text evidence="9">Fluoride-specific ion channel. Important for reducing fluoride concentration in the cell, thus reducing its toxicity.</text>
</comment>
<dbReference type="AlphaFoldDB" id="A0A088GJU3"/>
<reference evidence="11 12" key="1">
    <citation type="journal article" date="2014" name="Genome Announc.">
        <title>Complete Genome Sequences of Fish Pathogenic Weissella ceti Strains WS74 and WS105.</title>
        <authorList>
            <person name="Figueiredo H.C."/>
            <person name="Leal C.A."/>
            <person name="Dorella F.A."/>
            <person name="Carvalho A.F."/>
            <person name="Soares S.C."/>
            <person name="Pereira F.L."/>
            <person name="Azevedo V.A."/>
        </authorList>
    </citation>
    <scope>NUCLEOTIDE SEQUENCE [LARGE SCALE GENOMIC DNA]</scope>
    <source>
        <strain evidence="11 12">WS74</strain>
    </source>
</reference>
<keyword evidence="6" id="KW-0407">Ion channel</keyword>
<feature type="transmembrane region" description="Helical" evidence="10">
    <location>
        <begin position="64"/>
        <end position="82"/>
    </location>
</feature>
<dbReference type="KEGG" id="wct:WS74_0275"/>
<dbReference type="EMBL" id="CP009223">
    <property type="protein sequence ID" value="AIM62527.1"/>
    <property type="molecule type" value="Genomic_DNA"/>
</dbReference>
<organism evidence="11 12">
    <name type="scientific">Weissella ceti</name>
    <dbReference type="NCBI Taxonomy" id="759620"/>
    <lineage>
        <taxon>Bacteria</taxon>
        <taxon>Bacillati</taxon>
        <taxon>Bacillota</taxon>
        <taxon>Bacilli</taxon>
        <taxon>Lactobacillales</taxon>
        <taxon>Lactobacillaceae</taxon>
        <taxon>Weissella</taxon>
    </lineage>
</organism>
<keyword evidence="2 10" id="KW-1003">Cell membrane</keyword>
<evidence type="ECO:0000256" key="7">
    <source>
        <dbReference type="ARBA" id="ARBA00035120"/>
    </source>
</evidence>
<keyword evidence="5 10" id="KW-0472">Membrane</keyword>
<reference evidence="12" key="2">
    <citation type="submission" date="2014-08" db="EMBL/GenBank/DDBJ databases">
        <title>Complete genome of Weissella ceti strain WS74 isolated from diseased rainbow trout in Brazil.</title>
        <authorList>
            <person name="Figueiredo H.C.P."/>
            <person name="Leal C.A.G."/>
            <person name="Pereira F.L."/>
            <person name="Soares S.C."/>
            <person name="Dorella F.A."/>
            <person name="Carvalho A.F."/>
            <person name="Azevedo V.A.C."/>
        </authorList>
    </citation>
    <scope>NUCLEOTIDE SEQUENCE [LARGE SCALE GENOMIC DNA]</scope>
    <source>
        <strain evidence="12">WS74</strain>
    </source>
</reference>
<dbReference type="GO" id="GO:0034220">
    <property type="term" value="P:monoatomic ion transmembrane transport"/>
    <property type="evidence" value="ECO:0007669"/>
    <property type="project" value="UniProtKB-KW"/>
</dbReference>
<evidence type="ECO:0000256" key="1">
    <source>
        <dbReference type="ARBA" id="ARBA00004651"/>
    </source>
</evidence>
<feature type="transmembrane region" description="Helical" evidence="10">
    <location>
        <begin position="33"/>
        <end position="52"/>
    </location>
</feature>
<comment type="subcellular location">
    <subcellularLocation>
        <location evidence="1">Cell membrane</location>
        <topology evidence="1">Multi-pass membrane protein</topology>
    </subcellularLocation>
</comment>
<keyword evidence="12" id="KW-1185">Reference proteome</keyword>
<gene>
    <name evidence="11" type="ORF">WS74_0275</name>
</gene>
<sequence length="124" mass="13744">MKRQILVQILAVFVGGLIGGAVRETLMLTIKMGQFPLNTVVVNLTGVFFSCISDNQIVPIMHKIAYVHEFLDVGILGAYTTYGTVILDLATKTSFVMGMIYLTTTIVGSVFMIYLARYVGRRWS</sequence>
<evidence type="ECO:0000256" key="4">
    <source>
        <dbReference type="ARBA" id="ARBA00022989"/>
    </source>
</evidence>
<evidence type="ECO:0000313" key="11">
    <source>
        <dbReference type="EMBL" id="AIM62527.1"/>
    </source>
</evidence>
<dbReference type="InterPro" id="IPR003691">
    <property type="entry name" value="FluC"/>
</dbReference>
<keyword evidence="6" id="KW-0406">Ion transport</keyword>
<accession>A0A088GJU3</accession>
<dbReference type="Proteomes" id="UP000029079">
    <property type="component" value="Chromosome"/>
</dbReference>
<dbReference type="RefSeq" id="WP_038536129.1">
    <property type="nucleotide sequence ID" value="NZ_CP009223.1"/>
</dbReference>
<dbReference type="GO" id="GO:0005886">
    <property type="term" value="C:plasma membrane"/>
    <property type="evidence" value="ECO:0007669"/>
    <property type="project" value="UniProtKB-SubCell"/>
</dbReference>
<keyword evidence="6" id="KW-0813">Transport</keyword>
<evidence type="ECO:0000256" key="10">
    <source>
        <dbReference type="RuleBase" id="RU004340"/>
    </source>
</evidence>
<proteinExistence type="inferred from homology"/>
<comment type="similarity">
    <text evidence="7 10">Belongs to the fluoride channel Fluc/FEX (TC 1.A.43) family.</text>
</comment>
<feature type="transmembrane region" description="Helical" evidence="10">
    <location>
        <begin position="94"/>
        <end position="116"/>
    </location>
</feature>
<keyword evidence="3 10" id="KW-0812">Transmembrane</keyword>
<evidence type="ECO:0000256" key="8">
    <source>
        <dbReference type="ARBA" id="ARBA00035585"/>
    </source>
</evidence>
<evidence type="ECO:0000256" key="9">
    <source>
        <dbReference type="ARBA" id="ARBA00049940"/>
    </source>
</evidence>
<evidence type="ECO:0000256" key="2">
    <source>
        <dbReference type="ARBA" id="ARBA00022475"/>
    </source>
</evidence>
<evidence type="ECO:0000256" key="3">
    <source>
        <dbReference type="ARBA" id="ARBA00022692"/>
    </source>
</evidence>
<evidence type="ECO:0000313" key="12">
    <source>
        <dbReference type="Proteomes" id="UP000029079"/>
    </source>
</evidence>
<dbReference type="Pfam" id="PF02537">
    <property type="entry name" value="CRCB"/>
    <property type="match status" value="1"/>
</dbReference>
<name>A0A088GJU3_9LACO</name>
<evidence type="ECO:0000256" key="5">
    <source>
        <dbReference type="ARBA" id="ARBA00023136"/>
    </source>
</evidence>